<gene>
    <name evidence="1" type="ORF">Tci_881418</name>
</gene>
<comment type="caution">
    <text evidence="1">The sequence shown here is derived from an EMBL/GenBank/DDBJ whole genome shotgun (WGS) entry which is preliminary data.</text>
</comment>
<proteinExistence type="predicted"/>
<accession>A0A699TJJ9</accession>
<organism evidence="1">
    <name type="scientific">Tanacetum cinerariifolium</name>
    <name type="common">Dalmatian daisy</name>
    <name type="synonym">Chrysanthemum cinerariifolium</name>
    <dbReference type="NCBI Taxonomy" id="118510"/>
    <lineage>
        <taxon>Eukaryota</taxon>
        <taxon>Viridiplantae</taxon>
        <taxon>Streptophyta</taxon>
        <taxon>Embryophyta</taxon>
        <taxon>Tracheophyta</taxon>
        <taxon>Spermatophyta</taxon>
        <taxon>Magnoliopsida</taxon>
        <taxon>eudicotyledons</taxon>
        <taxon>Gunneridae</taxon>
        <taxon>Pentapetalae</taxon>
        <taxon>asterids</taxon>
        <taxon>campanulids</taxon>
        <taxon>Asterales</taxon>
        <taxon>Asteraceae</taxon>
        <taxon>Asteroideae</taxon>
        <taxon>Anthemideae</taxon>
        <taxon>Anthemidinae</taxon>
        <taxon>Tanacetum</taxon>
    </lineage>
</organism>
<feature type="non-terminal residue" evidence="1">
    <location>
        <position position="1"/>
    </location>
</feature>
<dbReference type="AlphaFoldDB" id="A0A699TJJ9"/>
<protein>
    <submittedName>
        <fullName evidence="1">Uncharacterized protein</fullName>
    </submittedName>
</protein>
<evidence type="ECO:0000313" key="1">
    <source>
        <dbReference type="EMBL" id="GFD09449.1"/>
    </source>
</evidence>
<name>A0A699TJJ9_TANCI</name>
<sequence length="46" mass="5170">PYVTGNHGRHSTSIIIKGFDWAQVITYTVNLVLDCSGSIIEHELRQ</sequence>
<dbReference type="EMBL" id="BKCJ011245641">
    <property type="protein sequence ID" value="GFD09449.1"/>
    <property type="molecule type" value="Genomic_DNA"/>
</dbReference>
<reference evidence="1" key="1">
    <citation type="journal article" date="2019" name="Sci. Rep.">
        <title>Draft genome of Tanacetum cinerariifolium, the natural source of mosquito coil.</title>
        <authorList>
            <person name="Yamashiro T."/>
            <person name="Shiraishi A."/>
            <person name="Satake H."/>
            <person name="Nakayama K."/>
        </authorList>
    </citation>
    <scope>NUCLEOTIDE SEQUENCE</scope>
</reference>